<evidence type="ECO:0000313" key="1">
    <source>
        <dbReference type="EMBL" id="SVA57060.1"/>
    </source>
</evidence>
<sequence length="120" mass="12939">MAKILVHVTNGPENPTRAALAFLVAKSAIDEGHSVSMFLAGDAVQLMRKAVLDNLSGLGTGELRTHFDAIVSGGGRFYLSGMSSKGRGVTEEDLRSMPAEFATPEVLVRLSLEHDRMFTY</sequence>
<protein>
    <submittedName>
        <fullName evidence="1">Uncharacterized protein</fullName>
    </submittedName>
</protein>
<reference evidence="1" key="1">
    <citation type="submission" date="2018-05" db="EMBL/GenBank/DDBJ databases">
        <authorList>
            <person name="Lanie J.A."/>
            <person name="Ng W.-L."/>
            <person name="Kazmierczak K.M."/>
            <person name="Andrzejewski T.M."/>
            <person name="Davidsen T.M."/>
            <person name="Wayne K.J."/>
            <person name="Tettelin H."/>
            <person name="Glass J.I."/>
            <person name="Rusch D."/>
            <person name="Podicherti R."/>
            <person name="Tsui H.-C.T."/>
            <person name="Winkler M.E."/>
        </authorList>
    </citation>
    <scope>NUCLEOTIDE SEQUENCE</scope>
</reference>
<dbReference type="InterPro" id="IPR027396">
    <property type="entry name" value="DsrEFH-like"/>
</dbReference>
<organism evidence="1">
    <name type="scientific">marine metagenome</name>
    <dbReference type="NCBI Taxonomy" id="408172"/>
    <lineage>
        <taxon>unclassified sequences</taxon>
        <taxon>metagenomes</taxon>
        <taxon>ecological metagenomes</taxon>
    </lineage>
</organism>
<gene>
    <name evidence="1" type="ORF">METZ01_LOCUS109914</name>
</gene>
<dbReference type="SUPFAM" id="SSF75169">
    <property type="entry name" value="DsrEFH-like"/>
    <property type="match status" value="1"/>
</dbReference>
<dbReference type="AlphaFoldDB" id="A0A381WXA4"/>
<dbReference type="Pfam" id="PF02635">
    <property type="entry name" value="DsrE"/>
    <property type="match status" value="1"/>
</dbReference>
<accession>A0A381WXA4</accession>
<proteinExistence type="predicted"/>
<dbReference type="EMBL" id="UINC01013168">
    <property type="protein sequence ID" value="SVA57060.1"/>
    <property type="molecule type" value="Genomic_DNA"/>
</dbReference>
<dbReference type="InterPro" id="IPR003787">
    <property type="entry name" value="Sulphur_relay_DsrE/F-like"/>
</dbReference>
<dbReference type="Gene3D" id="3.40.1260.10">
    <property type="entry name" value="DsrEFH-like"/>
    <property type="match status" value="1"/>
</dbReference>
<name>A0A381WXA4_9ZZZZ</name>